<feature type="compositionally biased region" description="Polar residues" evidence="1">
    <location>
        <begin position="273"/>
        <end position="285"/>
    </location>
</feature>
<name>A0AAE0PGZ1_SORBR</name>
<evidence type="ECO:0000313" key="2">
    <source>
        <dbReference type="EMBL" id="KAK3399657.1"/>
    </source>
</evidence>
<dbReference type="EMBL" id="JAUTDP010000004">
    <property type="protein sequence ID" value="KAK3399657.1"/>
    <property type="molecule type" value="Genomic_DNA"/>
</dbReference>
<dbReference type="Proteomes" id="UP001281003">
    <property type="component" value="Unassembled WGS sequence"/>
</dbReference>
<gene>
    <name evidence="2" type="ORF">B0T20DRAFT_391224</name>
</gene>
<evidence type="ECO:0000313" key="3">
    <source>
        <dbReference type="Proteomes" id="UP001281003"/>
    </source>
</evidence>
<proteinExistence type="predicted"/>
<comment type="caution">
    <text evidence="2">The sequence shown here is derived from an EMBL/GenBank/DDBJ whole genome shotgun (WGS) entry which is preliminary data.</text>
</comment>
<feature type="compositionally biased region" description="Low complexity" evidence="1">
    <location>
        <begin position="286"/>
        <end position="309"/>
    </location>
</feature>
<sequence length="320" mass="36676">MNSPEPLRDFVPFLKNLHATQQFDILDDYWTIILYIQDNLVDLDGDVVELDDLRQWNDDFDGFARRAYDWLLLHHECGSSEAAIRHIANTRPYMERATRDLATHELSQARKPVRRAGEVIHREYRGLIRSVADFWVQDTLAQSRRTYATSAEETGDLRRSPHDQRNMVRRMIEAIKDMSEKQDGKEFQVNQIKTTSHHVFENVAWQLWVEAVKAQDGHPDVHPWATSFYRSRYASLEERWEALINLMKKSKAAAANVLLAPIVKRFANDPQGELSTKRSNANTNGNRATAMAQQKAAAQNANHNQPIAAPLAPNQQSPAP</sequence>
<dbReference type="AlphaFoldDB" id="A0AAE0PGZ1"/>
<organism evidence="2 3">
    <name type="scientific">Sordaria brevicollis</name>
    <dbReference type="NCBI Taxonomy" id="83679"/>
    <lineage>
        <taxon>Eukaryota</taxon>
        <taxon>Fungi</taxon>
        <taxon>Dikarya</taxon>
        <taxon>Ascomycota</taxon>
        <taxon>Pezizomycotina</taxon>
        <taxon>Sordariomycetes</taxon>
        <taxon>Sordariomycetidae</taxon>
        <taxon>Sordariales</taxon>
        <taxon>Sordariaceae</taxon>
        <taxon>Sordaria</taxon>
    </lineage>
</organism>
<reference evidence="2" key="1">
    <citation type="journal article" date="2023" name="Mol. Phylogenet. Evol.">
        <title>Genome-scale phylogeny and comparative genomics of the fungal order Sordariales.</title>
        <authorList>
            <person name="Hensen N."/>
            <person name="Bonometti L."/>
            <person name="Westerberg I."/>
            <person name="Brannstrom I.O."/>
            <person name="Guillou S."/>
            <person name="Cros-Aarteil S."/>
            <person name="Calhoun S."/>
            <person name="Haridas S."/>
            <person name="Kuo A."/>
            <person name="Mondo S."/>
            <person name="Pangilinan J."/>
            <person name="Riley R."/>
            <person name="LaButti K."/>
            <person name="Andreopoulos B."/>
            <person name="Lipzen A."/>
            <person name="Chen C."/>
            <person name="Yan M."/>
            <person name="Daum C."/>
            <person name="Ng V."/>
            <person name="Clum A."/>
            <person name="Steindorff A."/>
            <person name="Ohm R.A."/>
            <person name="Martin F."/>
            <person name="Silar P."/>
            <person name="Natvig D.O."/>
            <person name="Lalanne C."/>
            <person name="Gautier V."/>
            <person name="Ament-Velasquez S.L."/>
            <person name="Kruys A."/>
            <person name="Hutchinson M.I."/>
            <person name="Powell A.J."/>
            <person name="Barry K."/>
            <person name="Miller A.N."/>
            <person name="Grigoriev I.V."/>
            <person name="Debuchy R."/>
            <person name="Gladieux P."/>
            <person name="Hiltunen Thoren M."/>
            <person name="Johannesson H."/>
        </authorList>
    </citation>
    <scope>NUCLEOTIDE SEQUENCE</scope>
    <source>
        <strain evidence="2">FGSC 1904</strain>
    </source>
</reference>
<reference evidence="2" key="2">
    <citation type="submission" date="2023-07" db="EMBL/GenBank/DDBJ databases">
        <authorList>
            <consortium name="Lawrence Berkeley National Laboratory"/>
            <person name="Haridas S."/>
            <person name="Hensen N."/>
            <person name="Bonometti L."/>
            <person name="Westerberg I."/>
            <person name="Brannstrom I.O."/>
            <person name="Guillou S."/>
            <person name="Cros-Aarteil S."/>
            <person name="Calhoun S."/>
            <person name="Kuo A."/>
            <person name="Mondo S."/>
            <person name="Pangilinan J."/>
            <person name="Riley R."/>
            <person name="LaButti K."/>
            <person name="Andreopoulos B."/>
            <person name="Lipzen A."/>
            <person name="Chen C."/>
            <person name="Yanf M."/>
            <person name="Daum C."/>
            <person name="Ng V."/>
            <person name="Clum A."/>
            <person name="Steindorff A."/>
            <person name="Ohm R."/>
            <person name="Martin F."/>
            <person name="Silar P."/>
            <person name="Natvig D."/>
            <person name="Lalanne C."/>
            <person name="Gautier V."/>
            <person name="Ament-velasquez S.L."/>
            <person name="Kruys A."/>
            <person name="Hutchinson M.I."/>
            <person name="Powell A.J."/>
            <person name="Barry K."/>
            <person name="Miller A.N."/>
            <person name="Grigoriev I.V."/>
            <person name="Debuchy R."/>
            <person name="Gladieux P."/>
            <person name="Thoren M.H."/>
            <person name="Johannesson H."/>
        </authorList>
    </citation>
    <scope>NUCLEOTIDE SEQUENCE</scope>
    <source>
        <strain evidence="2">FGSC 1904</strain>
    </source>
</reference>
<protein>
    <submittedName>
        <fullName evidence="2">Uncharacterized protein</fullName>
    </submittedName>
</protein>
<feature type="region of interest" description="Disordered" evidence="1">
    <location>
        <begin position="271"/>
        <end position="320"/>
    </location>
</feature>
<evidence type="ECO:0000256" key="1">
    <source>
        <dbReference type="SAM" id="MobiDB-lite"/>
    </source>
</evidence>
<accession>A0AAE0PGZ1</accession>
<keyword evidence="3" id="KW-1185">Reference proteome</keyword>